<accession>A0A1I0KGF8</accession>
<sequence>MPDPFFSGKAAYQKRRKFSSSQLALYGWSSLFGKKVTLVLVYKCGQEKLNDLYYEMKEQRRCSTWRKI</sequence>
<reference evidence="1 2" key="1">
    <citation type="submission" date="2016-10" db="EMBL/GenBank/DDBJ databases">
        <authorList>
            <person name="Varghese N."/>
            <person name="Submissions S."/>
        </authorList>
    </citation>
    <scope>NUCLEOTIDE SEQUENCE [LARGE SCALE GENOMIC DNA]</scope>
    <source>
        <strain evidence="1 2">NLAE-zl-C196</strain>
    </source>
</reference>
<proteinExistence type="predicted"/>
<protein>
    <recommendedName>
        <fullName evidence="3">Transposase</fullName>
    </recommendedName>
</protein>
<evidence type="ECO:0000313" key="1">
    <source>
        <dbReference type="EMBL" id="SEU23420.1"/>
    </source>
</evidence>
<dbReference type="Proteomes" id="UP000182121">
    <property type="component" value="Unassembled WGS sequence"/>
</dbReference>
<name>A0A1I0KGF8_9FIRM</name>
<comment type="caution">
    <text evidence="1">The sequence shown here is derived from an EMBL/GenBank/DDBJ whole genome shotgun (WGS) entry which is preliminary data.</text>
</comment>
<dbReference type="EMBL" id="FOIO01000151">
    <property type="protein sequence ID" value="SEU23420.1"/>
    <property type="molecule type" value="Genomic_DNA"/>
</dbReference>
<feature type="non-terminal residue" evidence="1">
    <location>
        <position position="68"/>
    </location>
</feature>
<dbReference type="AlphaFoldDB" id="A0A1I0KGF8"/>
<gene>
    <name evidence="1" type="ORF">SAMN05216521_11512</name>
</gene>
<evidence type="ECO:0008006" key="3">
    <source>
        <dbReference type="Google" id="ProtNLM"/>
    </source>
</evidence>
<organism evidence="1 2">
    <name type="scientific">Enterocloster clostridioformis</name>
    <dbReference type="NCBI Taxonomy" id="1531"/>
    <lineage>
        <taxon>Bacteria</taxon>
        <taxon>Bacillati</taxon>
        <taxon>Bacillota</taxon>
        <taxon>Clostridia</taxon>
        <taxon>Lachnospirales</taxon>
        <taxon>Lachnospiraceae</taxon>
        <taxon>Enterocloster</taxon>
    </lineage>
</organism>
<evidence type="ECO:0000313" key="2">
    <source>
        <dbReference type="Proteomes" id="UP000182121"/>
    </source>
</evidence>